<keyword evidence="1" id="KW-0472">Membrane</keyword>
<evidence type="ECO:0000313" key="3">
    <source>
        <dbReference type="Proteomes" id="UP000193922"/>
    </source>
</evidence>
<reference evidence="2 3" key="1">
    <citation type="submission" date="2016-07" db="EMBL/GenBank/DDBJ databases">
        <title>Pervasive Adenine N6-methylation of Active Genes in Fungi.</title>
        <authorList>
            <consortium name="DOE Joint Genome Institute"/>
            <person name="Mondo S.J."/>
            <person name="Dannebaum R.O."/>
            <person name="Kuo R.C."/>
            <person name="Labutti K."/>
            <person name="Haridas S."/>
            <person name="Kuo A."/>
            <person name="Salamov A."/>
            <person name="Ahrendt S.R."/>
            <person name="Lipzen A."/>
            <person name="Sullivan W."/>
            <person name="Andreopoulos W.B."/>
            <person name="Clum A."/>
            <person name="Lindquist E."/>
            <person name="Daum C."/>
            <person name="Ramamoorthy G.K."/>
            <person name="Gryganskyi A."/>
            <person name="Culley D."/>
            <person name="Magnuson J.K."/>
            <person name="James T.Y."/>
            <person name="O'Malley M.A."/>
            <person name="Stajich J.E."/>
            <person name="Spatafora J.W."/>
            <person name="Visel A."/>
            <person name="Grigoriev I.V."/>
        </authorList>
    </citation>
    <scope>NUCLEOTIDE SEQUENCE [LARGE SCALE GENOMIC DNA]</scope>
    <source>
        <strain evidence="2 3">ATCC 12442</strain>
    </source>
</reference>
<comment type="caution">
    <text evidence="2">The sequence shown here is derived from an EMBL/GenBank/DDBJ whole genome shotgun (WGS) entry which is preliminary data.</text>
</comment>
<evidence type="ECO:0000256" key="1">
    <source>
        <dbReference type="SAM" id="Phobius"/>
    </source>
</evidence>
<accession>A0A1Y1WB47</accession>
<proteinExistence type="predicted"/>
<feature type="transmembrane region" description="Helical" evidence="1">
    <location>
        <begin position="12"/>
        <end position="28"/>
    </location>
</feature>
<keyword evidence="1" id="KW-0812">Transmembrane</keyword>
<protein>
    <submittedName>
        <fullName evidence="2">Uncharacterized protein</fullName>
    </submittedName>
</protein>
<dbReference type="Proteomes" id="UP000193922">
    <property type="component" value="Unassembled WGS sequence"/>
</dbReference>
<dbReference type="EMBL" id="MCFD01000005">
    <property type="protein sequence ID" value="ORX70548.1"/>
    <property type="molecule type" value="Genomic_DNA"/>
</dbReference>
<gene>
    <name evidence="2" type="ORF">DL89DRAFT_135956</name>
</gene>
<dbReference type="AlphaFoldDB" id="A0A1Y1WB47"/>
<sequence length="137" mass="14639">MLDPPAANDWVRLANTATATLLVAAAIIRSRQLLKHALIQPLASACFVEYKAKVYYGVSCPLHIVRLGTYPAAVSGIQTAGIPFGVHAASSCTCCILSTYSLLQAQRVLVRYSASVLAGIRHTVCNVCVLCTPWPQP</sequence>
<keyword evidence="1" id="KW-1133">Transmembrane helix</keyword>
<dbReference type="RefSeq" id="XP_040744127.1">
    <property type="nucleotide sequence ID" value="XM_040883371.1"/>
</dbReference>
<keyword evidence="3" id="KW-1185">Reference proteome</keyword>
<organism evidence="2 3">
    <name type="scientific">Linderina pennispora</name>
    <dbReference type="NCBI Taxonomy" id="61395"/>
    <lineage>
        <taxon>Eukaryota</taxon>
        <taxon>Fungi</taxon>
        <taxon>Fungi incertae sedis</taxon>
        <taxon>Zoopagomycota</taxon>
        <taxon>Kickxellomycotina</taxon>
        <taxon>Kickxellomycetes</taxon>
        <taxon>Kickxellales</taxon>
        <taxon>Kickxellaceae</taxon>
        <taxon>Linderina</taxon>
    </lineage>
</organism>
<dbReference type="GeneID" id="63800019"/>
<evidence type="ECO:0000313" key="2">
    <source>
        <dbReference type="EMBL" id="ORX70548.1"/>
    </source>
</evidence>
<name>A0A1Y1WB47_9FUNG</name>